<organism evidence="1 2">
    <name type="scientific">Bifidobacterium magnum</name>
    <dbReference type="NCBI Taxonomy" id="1692"/>
    <lineage>
        <taxon>Bacteria</taxon>
        <taxon>Bacillati</taxon>
        <taxon>Actinomycetota</taxon>
        <taxon>Actinomycetes</taxon>
        <taxon>Bifidobacteriales</taxon>
        <taxon>Bifidobacteriaceae</taxon>
        <taxon>Bifidobacterium</taxon>
    </lineage>
</organism>
<dbReference type="STRING" id="1692.BMAGN_0211"/>
<evidence type="ECO:0000313" key="2">
    <source>
        <dbReference type="Proteomes" id="UP000029052"/>
    </source>
</evidence>
<accession>A0A087BB60</accession>
<comment type="caution">
    <text evidence="1">The sequence shown here is derived from an EMBL/GenBank/DDBJ whole genome shotgun (WGS) entry which is preliminary data.</text>
</comment>
<reference evidence="1 2" key="1">
    <citation type="submission" date="2014-03" db="EMBL/GenBank/DDBJ databases">
        <title>Genomics of Bifidobacteria.</title>
        <authorList>
            <person name="Ventura M."/>
            <person name="Milani C."/>
            <person name="Lugli G.A."/>
        </authorList>
    </citation>
    <scope>NUCLEOTIDE SEQUENCE [LARGE SCALE GENOMIC DNA]</scope>
    <source>
        <strain evidence="1 2">LMG 11591</strain>
    </source>
</reference>
<sequence>MTPLQREQAHDIRTLTAKEISEKYGIPYADALIWKEPKWDGRQESYMRYRYRWQRWRVKLAEEENAGRPPHGYFIGDGIPRDFSGNPYDPFKEKNLEPSTF</sequence>
<dbReference type="EMBL" id="JGZB01000004">
    <property type="protein sequence ID" value="KFI68260.1"/>
    <property type="molecule type" value="Genomic_DNA"/>
</dbReference>
<name>A0A087BB60_9BIFI</name>
<dbReference type="RefSeq" id="WP_022860017.1">
    <property type="nucleotide sequence ID" value="NZ_JGZB01000004.1"/>
</dbReference>
<keyword evidence="2" id="KW-1185">Reference proteome</keyword>
<dbReference type="AlphaFoldDB" id="A0A087BB60"/>
<proteinExistence type="predicted"/>
<evidence type="ECO:0000313" key="1">
    <source>
        <dbReference type="EMBL" id="KFI68260.1"/>
    </source>
</evidence>
<protein>
    <submittedName>
        <fullName evidence="1">Uncharacterized protein</fullName>
    </submittedName>
</protein>
<dbReference type="Proteomes" id="UP000029052">
    <property type="component" value="Unassembled WGS sequence"/>
</dbReference>
<gene>
    <name evidence="1" type="ORF">BMAGN_0211</name>
</gene>